<evidence type="ECO:0000256" key="1">
    <source>
        <dbReference type="SAM" id="MobiDB-lite"/>
    </source>
</evidence>
<dbReference type="AlphaFoldDB" id="A0A401QSH5"/>
<dbReference type="Proteomes" id="UP000288351">
    <property type="component" value="Unassembled WGS sequence"/>
</dbReference>
<name>A0A401QSH5_STRNR</name>
<proteinExistence type="predicted"/>
<accession>A0A401QSH5</accession>
<feature type="compositionally biased region" description="Basic and acidic residues" evidence="1">
    <location>
        <begin position="1"/>
        <end position="26"/>
    </location>
</feature>
<sequence>MNHMDGMDKKGETPFERCGLRTRGADRNGVSA</sequence>
<gene>
    <name evidence="2" type="ORF">SALB_01031</name>
</gene>
<evidence type="ECO:0000313" key="3">
    <source>
        <dbReference type="Proteomes" id="UP000288351"/>
    </source>
</evidence>
<protein>
    <submittedName>
        <fullName evidence="2">Uncharacterized protein</fullName>
    </submittedName>
</protein>
<comment type="caution">
    <text evidence="2">The sequence shown here is derived from an EMBL/GenBank/DDBJ whole genome shotgun (WGS) entry which is preliminary data.</text>
</comment>
<dbReference type="EMBL" id="BHXC01000006">
    <property type="protein sequence ID" value="GCB88361.1"/>
    <property type="molecule type" value="Genomic_DNA"/>
</dbReference>
<evidence type="ECO:0000313" key="2">
    <source>
        <dbReference type="EMBL" id="GCB88361.1"/>
    </source>
</evidence>
<reference evidence="2 3" key="1">
    <citation type="journal article" date="2019" name="Microbiol. Resour. Announc.">
        <title>Draft Genome Sequence of the Most Traditional epsilon-Poly-l-Lysine Producer, Streptomyces albulus NBRC14147.</title>
        <authorList>
            <person name="Yamanaka K."/>
            <person name="Hamano Y."/>
        </authorList>
    </citation>
    <scope>NUCLEOTIDE SEQUENCE [LARGE SCALE GENOMIC DNA]</scope>
    <source>
        <strain evidence="2 3">NBRC 14147</strain>
    </source>
</reference>
<organism evidence="2 3">
    <name type="scientific">Streptomyces noursei</name>
    <name type="common">Streptomyces albulus</name>
    <dbReference type="NCBI Taxonomy" id="1971"/>
    <lineage>
        <taxon>Bacteria</taxon>
        <taxon>Bacillati</taxon>
        <taxon>Actinomycetota</taxon>
        <taxon>Actinomycetes</taxon>
        <taxon>Kitasatosporales</taxon>
        <taxon>Streptomycetaceae</taxon>
        <taxon>Streptomyces</taxon>
    </lineage>
</organism>
<feature type="region of interest" description="Disordered" evidence="1">
    <location>
        <begin position="1"/>
        <end position="32"/>
    </location>
</feature>